<dbReference type="CDD" id="cd04301">
    <property type="entry name" value="NAT_SF"/>
    <property type="match status" value="1"/>
</dbReference>
<dbReference type="InterPro" id="IPR016181">
    <property type="entry name" value="Acyl_CoA_acyltransferase"/>
</dbReference>
<organism evidence="3 4">
    <name type="scientific">Paracraurococcus ruber</name>
    <dbReference type="NCBI Taxonomy" id="77675"/>
    <lineage>
        <taxon>Bacteria</taxon>
        <taxon>Pseudomonadati</taxon>
        <taxon>Pseudomonadota</taxon>
        <taxon>Alphaproteobacteria</taxon>
        <taxon>Acetobacterales</taxon>
        <taxon>Roseomonadaceae</taxon>
        <taxon>Paracraurococcus</taxon>
    </lineage>
</organism>
<keyword evidence="4" id="KW-1185">Reference proteome</keyword>
<dbReference type="InterPro" id="IPR050769">
    <property type="entry name" value="NAT_camello-type"/>
</dbReference>
<feature type="domain" description="N-acetyltransferase" evidence="2">
    <location>
        <begin position="3"/>
        <end position="162"/>
    </location>
</feature>
<keyword evidence="1" id="KW-0808">Transferase</keyword>
<proteinExistence type="predicted"/>
<accession>A0ABS1CZW5</accession>
<dbReference type="Gene3D" id="3.40.630.30">
    <property type="match status" value="1"/>
</dbReference>
<dbReference type="RefSeq" id="WP_133219188.1">
    <property type="nucleotide sequence ID" value="NZ_NRSG01000128.1"/>
</dbReference>
<dbReference type="Proteomes" id="UP000697995">
    <property type="component" value="Unassembled WGS sequence"/>
</dbReference>
<evidence type="ECO:0000313" key="3">
    <source>
        <dbReference type="EMBL" id="MBK1659851.1"/>
    </source>
</evidence>
<name>A0ABS1CZW5_9PROT</name>
<dbReference type="SUPFAM" id="SSF55729">
    <property type="entry name" value="Acyl-CoA N-acyltransferases (Nat)"/>
    <property type="match status" value="1"/>
</dbReference>
<evidence type="ECO:0000313" key="4">
    <source>
        <dbReference type="Proteomes" id="UP000697995"/>
    </source>
</evidence>
<dbReference type="PROSITE" id="PS51186">
    <property type="entry name" value="GNAT"/>
    <property type="match status" value="1"/>
</dbReference>
<gene>
    <name evidence="3" type="ORF">CKO45_16590</name>
</gene>
<dbReference type="InterPro" id="IPR000182">
    <property type="entry name" value="GNAT_dom"/>
</dbReference>
<reference evidence="3 4" key="1">
    <citation type="journal article" date="2020" name="Microorganisms">
        <title>Osmotic Adaptation and Compatible Solute Biosynthesis of Phototrophic Bacteria as Revealed from Genome Analyses.</title>
        <authorList>
            <person name="Imhoff J.F."/>
            <person name="Rahn T."/>
            <person name="Kunzel S."/>
            <person name="Keller A."/>
            <person name="Neulinger S.C."/>
        </authorList>
    </citation>
    <scope>NUCLEOTIDE SEQUENCE [LARGE SCALE GENOMIC DNA]</scope>
    <source>
        <strain evidence="3 4">DSM 15382</strain>
    </source>
</reference>
<protein>
    <recommendedName>
        <fullName evidence="2">N-acetyltransferase domain-containing protein</fullName>
    </recommendedName>
</protein>
<dbReference type="Pfam" id="PF00583">
    <property type="entry name" value="Acetyltransf_1"/>
    <property type="match status" value="1"/>
</dbReference>
<dbReference type="PANTHER" id="PTHR13947">
    <property type="entry name" value="GNAT FAMILY N-ACETYLTRANSFERASE"/>
    <property type="match status" value="1"/>
</dbReference>
<comment type="caution">
    <text evidence="3">The sequence shown here is derived from an EMBL/GenBank/DDBJ whole genome shotgun (WGS) entry which is preliminary data.</text>
</comment>
<evidence type="ECO:0000259" key="2">
    <source>
        <dbReference type="PROSITE" id="PS51186"/>
    </source>
</evidence>
<sequence length="162" mass="16948">MDIRVRPFAPADRAALLEHTAALNLYEQPIAGDRNLGPGAAEASLDHILGRVAAMGGATWVAEADGAVVGHLCLVLDEMPAYVAPDRRRIAYVTDAFVREEARGQGAFRALLATAEAFAAAAGVTRIMIGLLAGNAAAEAAYRAAGFRPYAHEMAKDLPPPA</sequence>
<dbReference type="PANTHER" id="PTHR13947:SF37">
    <property type="entry name" value="LD18367P"/>
    <property type="match status" value="1"/>
</dbReference>
<evidence type="ECO:0000256" key="1">
    <source>
        <dbReference type="ARBA" id="ARBA00022679"/>
    </source>
</evidence>
<dbReference type="EMBL" id="NRSG01000128">
    <property type="protein sequence ID" value="MBK1659851.1"/>
    <property type="molecule type" value="Genomic_DNA"/>
</dbReference>